<comment type="caution">
    <text evidence="1">The sequence shown here is derived from an EMBL/GenBank/DDBJ whole genome shotgun (WGS) entry which is preliminary data.</text>
</comment>
<sequence>MLRHQLMVLQRQVSKPAFTPGDRFVLAGRHCVPCRTATGEQTPSKHGPLTMSGFRMAQAAFTVWSPKSATTSSVPPKATT</sequence>
<dbReference type="Proteomes" id="UP001500320">
    <property type="component" value="Unassembled WGS sequence"/>
</dbReference>
<evidence type="ECO:0000313" key="1">
    <source>
        <dbReference type="EMBL" id="GAA3139631.1"/>
    </source>
</evidence>
<organism evidence="1 2">
    <name type="scientific">Planomonospora alba</name>
    <dbReference type="NCBI Taxonomy" id="161354"/>
    <lineage>
        <taxon>Bacteria</taxon>
        <taxon>Bacillati</taxon>
        <taxon>Actinomycetota</taxon>
        <taxon>Actinomycetes</taxon>
        <taxon>Streptosporangiales</taxon>
        <taxon>Streptosporangiaceae</taxon>
        <taxon>Planomonospora</taxon>
    </lineage>
</organism>
<keyword evidence="2" id="KW-1185">Reference proteome</keyword>
<dbReference type="EMBL" id="BAAAUT010000025">
    <property type="protein sequence ID" value="GAA3139631.1"/>
    <property type="molecule type" value="Genomic_DNA"/>
</dbReference>
<reference evidence="2" key="1">
    <citation type="journal article" date="2019" name="Int. J. Syst. Evol. Microbiol.">
        <title>The Global Catalogue of Microorganisms (GCM) 10K type strain sequencing project: providing services to taxonomists for standard genome sequencing and annotation.</title>
        <authorList>
            <consortium name="The Broad Institute Genomics Platform"/>
            <consortium name="The Broad Institute Genome Sequencing Center for Infectious Disease"/>
            <person name="Wu L."/>
            <person name="Ma J."/>
        </authorList>
    </citation>
    <scope>NUCLEOTIDE SEQUENCE [LARGE SCALE GENOMIC DNA]</scope>
    <source>
        <strain evidence="2">JCM 9373</strain>
    </source>
</reference>
<gene>
    <name evidence="1" type="ORF">GCM10010466_33430</name>
</gene>
<proteinExistence type="predicted"/>
<accession>A0ABP6NCZ2</accession>
<name>A0ABP6NCZ2_9ACTN</name>
<protein>
    <submittedName>
        <fullName evidence="1">Uncharacterized protein</fullName>
    </submittedName>
</protein>
<evidence type="ECO:0000313" key="2">
    <source>
        <dbReference type="Proteomes" id="UP001500320"/>
    </source>
</evidence>